<dbReference type="PANTHER" id="PTHR41252:SF1">
    <property type="entry name" value="BLR2505 PROTEIN"/>
    <property type="match status" value="1"/>
</dbReference>
<sequence>MGNVEFVKGVYEAFGRGDMSTVLGAMDPAIEWRQAEGNPYRPSGEPWVGPDAILNNLFMRIGNDWDGFKVQPKTYHDAGDTVVVELRYSGTSKATGKGMDAQACHIWGVRDGRIVSFQQYLDTAKVQEVMGIKAAT</sequence>
<dbReference type="EMBL" id="CP015136">
    <property type="protein sequence ID" value="AMY12103.1"/>
    <property type="molecule type" value="Genomic_DNA"/>
</dbReference>
<dbReference type="InterPro" id="IPR032710">
    <property type="entry name" value="NTF2-like_dom_sf"/>
</dbReference>
<dbReference type="InterPro" id="IPR037401">
    <property type="entry name" value="SnoaL-like"/>
</dbReference>
<dbReference type="STRING" id="1855912.LuPra_05375"/>
<dbReference type="AlphaFoldDB" id="A0A143PVB0"/>
<dbReference type="KEGG" id="abac:LuPra_05375"/>
<dbReference type="RefSeq" id="WP_110173587.1">
    <property type="nucleotide sequence ID" value="NZ_CP015136.1"/>
</dbReference>
<organism evidence="2 3">
    <name type="scientific">Luteitalea pratensis</name>
    <dbReference type="NCBI Taxonomy" id="1855912"/>
    <lineage>
        <taxon>Bacteria</taxon>
        <taxon>Pseudomonadati</taxon>
        <taxon>Acidobacteriota</taxon>
        <taxon>Vicinamibacteria</taxon>
        <taxon>Vicinamibacterales</taxon>
        <taxon>Vicinamibacteraceae</taxon>
        <taxon>Luteitalea</taxon>
    </lineage>
</organism>
<dbReference type="PANTHER" id="PTHR41252">
    <property type="entry name" value="BLR2505 PROTEIN"/>
    <property type="match status" value="1"/>
</dbReference>
<dbReference type="SUPFAM" id="SSF54427">
    <property type="entry name" value="NTF2-like"/>
    <property type="match status" value="1"/>
</dbReference>
<protein>
    <submittedName>
        <fullName evidence="2">Ketosteroid isomerase-related protein</fullName>
    </submittedName>
</protein>
<reference evidence="3" key="2">
    <citation type="submission" date="2016-04" db="EMBL/GenBank/DDBJ databases">
        <title>First Complete Genome Sequence of a Subdivision 6 Acidobacterium.</title>
        <authorList>
            <person name="Huang S."/>
            <person name="Vieira S."/>
            <person name="Bunk B."/>
            <person name="Riedel T."/>
            <person name="Sproeer C."/>
            <person name="Overmann J."/>
        </authorList>
    </citation>
    <scope>NUCLEOTIDE SEQUENCE [LARGE SCALE GENOMIC DNA]</scope>
    <source>
        <strain evidence="3">DSM 100886 HEG_-6_39</strain>
    </source>
</reference>
<dbReference type="Proteomes" id="UP000076079">
    <property type="component" value="Chromosome"/>
</dbReference>
<keyword evidence="2" id="KW-0413">Isomerase</keyword>
<name>A0A143PVB0_LUTPR</name>
<reference evidence="2 3" key="1">
    <citation type="journal article" date="2016" name="Genome Announc.">
        <title>First Complete Genome Sequence of a Subdivision 6 Acidobacterium Strain.</title>
        <authorList>
            <person name="Huang S."/>
            <person name="Vieira S."/>
            <person name="Bunk B."/>
            <person name="Riedel T."/>
            <person name="Sproer C."/>
            <person name="Overmann J."/>
        </authorList>
    </citation>
    <scope>NUCLEOTIDE SEQUENCE [LARGE SCALE GENOMIC DNA]</scope>
    <source>
        <strain evidence="3">DSM 100886 HEG_-6_39</strain>
    </source>
</reference>
<dbReference type="Pfam" id="PF12680">
    <property type="entry name" value="SnoaL_2"/>
    <property type="match status" value="1"/>
</dbReference>
<evidence type="ECO:0000259" key="1">
    <source>
        <dbReference type="Pfam" id="PF12680"/>
    </source>
</evidence>
<gene>
    <name evidence="2" type="ORF">LuPra_05375</name>
</gene>
<accession>A0A143PVB0</accession>
<evidence type="ECO:0000313" key="3">
    <source>
        <dbReference type="Proteomes" id="UP000076079"/>
    </source>
</evidence>
<evidence type="ECO:0000313" key="2">
    <source>
        <dbReference type="EMBL" id="AMY12103.1"/>
    </source>
</evidence>
<dbReference type="Gene3D" id="3.10.450.50">
    <property type="match status" value="1"/>
</dbReference>
<proteinExistence type="predicted"/>
<dbReference type="OrthoDB" id="7876517at2"/>
<keyword evidence="3" id="KW-1185">Reference proteome</keyword>
<feature type="domain" description="SnoaL-like" evidence="1">
    <location>
        <begin position="7"/>
        <end position="116"/>
    </location>
</feature>
<dbReference type="GO" id="GO:0016853">
    <property type="term" value="F:isomerase activity"/>
    <property type="evidence" value="ECO:0007669"/>
    <property type="project" value="UniProtKB-KW"/>
</dbReference>